<evidence type="ECO:0000313" key="2">
    <source>
        <dbReference type="Proteomes" id="UP000267400"/>
    </source>
</evidence>
<dbReference type="InterPro" id="IPR021308">
    <property type="entry name" value="GfcB"/>
</dbReference>
<comment type="caution">
    <text evidence="1">The sequence shown here is derived from an EMBL/GenBank/DDBJ whole genome shotgun (WGS) entry which is preliminary data.</text>
</comment>
<dbReference type="Proteomes" id="UP000267400">
    <property type="component" value="Unassembled WGS sequence"/>
</dbReference>
<dbReference type="SUPFAM" id="SSF159270">
    <property type="entry name" value="YmcC-like"/>
    <property type="match status" value="1"/>
</dbReference>
<evidence type="ECO:0000313" key="1">
    <source>
        <dbReference type="EMBL" id="RTR05024.1"/>
    </source>
</evidence>
<dbReference type="Pfam" id="PF11102">
    <property type="entry name" value="YjbF"/>
    <property type="match status" value="1"/>
</dbReference>
<accession>A0A3S0JAU8</accession>
<proteinExistence type="predicted"/>
<dbReference type="Gene3D" id="2.40.360.10">
    <property type="entry name" value="YmcC-like"/>
    <property type="match status" value="1"/>
</dbReference>
<dbReference type="InterPro" id="IPR023373">
    <property type="entry name" value="YmcC_sf"/>
</dbReference>
<organism evidence="1 2">
    <name type="scientific">Halomonas nitroreducens</name>
    <dbReference type="NCBI Taxonomy" id="447425"/>
    <lineage>
        <taxon>Bacteria</taxon>
        <taxon>Pseudomonadati</taxon>
        <taxon>Pseudomonadota</taxon>
        <taxon>Gammaproteobacteria</taxon>
        <taxon>Oceanospirillales</taxon>
        <taxon>Halomonadaceae</taxon>
        <taxon>Halomonas</taxon>
    </lineage>
</organism>
<dbReference type="OrthoDB" id="6156230at2"/>
<keyword evidence="2" id="KW-1185">Reference proteome</keyword>
<dbReference type="AlphaFoldDB" id="A0A3S0JAU8"/>
<keyword evidence="1" id="KW-0449">Lipoprotein</keyword>
<sequence length="239" mass="26407">MTLRRHHATTTPKESQGRRKAVLLRCRLLTALLTGTLLAGCTSGGGFTAMGATLVAPWRAPDPADRAEALPYASLSVDTLGNEALLVMAYQAGKNGRDTFWQAADFATLQLRDGRPVVTAGFEASLLGSWQEPLAAPERYRLHAHWRDDDGREHRDVALARLECDAPRPVELPLMSKPLERCTERLHWQGGARSTNVLWRAPDTGRLWAGEVALWPDGQRLAWQVARPWPRENAPVPAP</sequence>
<reference evidence="1 2" key="1">
    <citation type="submission" date="2018-12" db="EMBL/GenBank/DDBJ databases">
        <authorList>
            <person name="Yu L."/>
        </authorList>
    </citation>
    <scope>NUCLEOTIDE SEQUENCE [LARGE SCALE GENOMIC DNA]</scope>
    <source>
        <strain evidence="1 2">11S</strain>
    </source>
</reference>
<name>A0A3S0JAU8_9GAMM</name>
<dbReference type="RefSeq" id="WP_126482796.1">
    <property type="nucleotide sequence ID" value="NZ_RXNS01000006.1"/>
</dbReference>
<gene>
    <name evidence="1" type="ORF">EKG36_07850</name>
</gene>
<dbReference type="EMBL" id="RXNS01000006">
    <property type="protein sequence ID" value="RTR05024.1"/>
    <property type="molecule type" value="Genomic_DNA"/>
</dbReference>
<protein>
    <submittedName>
        <fullName evidence="1">YjbF family lipoprotein</fullName>
    </submittedName>
</protein>